<feature type="transmembrane region" description="Helical" evidence="2">
    <location>
        <begin position="32"/>
        <end position="52"/>
    </location>
</feature>
<feature type="transmembrane region" description="Helical" evidence="2">
    <location>
        <begin position="352"/>
        <end position="372"/>
    </location>
</feature>
<proteinExistence type="predicted"/>
<feature type="transmembrane region" description="Helical" evidence="2">
    <location>
        <begin position="186"/>
        <end position="204"/>
    </location>
</feature>
<feature type="transmembrane region" description="Helical" evidence="2">
    <location>
        <begin position="443"/>
        <end position="467"/>
    </location>
</feature>
<evidence type="ECO:0000256" key="2">
    <source>
        <dbReference type="SAM" id="Phobius"/>
    </source>
</evidence>
<dbReference type="InterPro" id="IPR018674">
    <property type="entry name" value="DUF2142_membrane"/>
</dbReference>
<feature type="transmembrane region" description="Helical" evidence="2">
    <location>
        <begin position="210"/>
        <end position="228"/>
    </location>
</feature>
<gene>
    <name evidence="3" type="ORF">QUG98_10320</name>
</gene>
<feature type="transmembrane region" description="Helical" evidence="2">
    <location>
        <begin position="324"/>
        <end position="346"/>
    </location>
</feature>
<feature type="region of interest" description="Disordered" evidence="1">
    <location>
        <begin position="519"/>
        <end position="548"/>
    </location>
</feature>
<evidence type="ECO:0000313" key="3">
    <source>
        <dbReference type="EMBL" id="MDM7888848.1"/>
    </source>
</evidence>
<dbReference type="EMBL" id="JAUCMM010000006">
    <property type="protein sequence ID" value="MDM7888848.1"/>
    <property type="molecule type" value="Genomic_DNA"/>
</dbReference>
<keyword evidence="2" id="KW-1133">Transmembrane helix</keyword>
<accession>A0ABT7TGY7</accession>
<feature type="transmembrane region" description="Helical" evidence="2">
    <location>
        <begin position="379"/>
        <end position="399"/>
    </location>
</feature>
<keyword evidence="2" id="KW-0812">Transmembrane</keyword>
<sequence length="548" mass="57850">MSQTRTTPSRDRDQVGRSTDWQVRTARQVRPAWQVFVMAFLVLAALAGSWAVTSPLESAPDEPAHTIHAVAVVRGELIGDPSTQQRGASEVDVPKWAASSAQLACFMLNPTISANCQQPLPDSSETTSGLTSAGTYNPMYYAVVGLPSLVLEGKAALYAMRGVSVIWCCALLALAVVALSRLRSPGWPLAGFAVATTPMVLFLLGSVNPSALEIAATVMLFCWLALIAERRADRLPPSHAAAVAVAGAMLANTRSIALLWLLLVAVATLVDLSLLRRLVRNRSVWIAAAVIAVAAVAGLLWTLSSNSLGAGVPYVGAGTSHLRGFVHMLLITFQNGQGYIGLFGWIDTPLPATSIVLWGGAMLAFTVTGLVFGRGHRRWAVLVLSAAVVFVPPVVQGIAVTEAGYIWQARYILALVACMVIASGIAIGDAFPRSLANGRVRLLAVVLLVALAIMQVHASVWALKRYVVGDGFGWRTMLTTPQWQPPLGWPVWVGILAVGLIAGTTLVLRAAFTPVLTTEDADGPGDGGQDPFPAVVGDDDPAGRRPPA</sequence>
<feature type="region of interest" description="Disordered" evidence="1">
    <location>
        <begin position="1"/>
        <end position="20"/>
    </location>
</feature>
<feature type="transmembrane region" description="Helical" evidence="2">
    <location>
        <begin position="487"/>
        <end position="508"/>
    </location>
</feature>
<evidence type="ECO:0000313" key="4">
    <source>
        <dbReference type="Proteomes" id="UP001235720"/>
    </source>
</evidence>
<feature type="transmembrane region" description="Helical" evidence="2">
    <location>
        <begin position="155"/>
        <end position="179"/>
    </location>
</feature>
<name>A0ABT7TGY7_9MICO</name>
<organism evidence="3 4">
    <name type="scientific">Curtobacterium subtropicum</name>
    <dbReference type="NCBI Taxonomy" id="3055138"/>
    <lineage>
        <taxon>Bacteria</taxon>
        <taxon>Bacillati</taxon>
        <taxon>Actinomycetota</taxon>
        <taxon>Actinomycetes</taxon>
        <taxon>Micrococcales</taxon>
        <taxon>Microbacteriaceae</taxon>
        <taxon>Curtobacterium</taxon>
    </lineage>
</organism>
<evidence type="ECO:0000256" key="1">
    <source>
        <dbReference type="SAM" id="MobiDB-lite"/>
    </source>
</evidence>
<feature type="transmembrane region" description="Helical" evidence="2">
    <location>
        <begin position="283"/>
        <end position="303"/>
    </location>
</feature>
<keyword evidence="4" id="KW-1185">Reference proteome</keyword>
<keyword evidence="2" id="KW-0472">Membrane</keyword>
<dbReference type="Proteomes" id="UP001235720">
    <property type="component" value="Unassembled WGS sequence"/>
</dbReference>
<dbReference type="RefSeq" id="WP_289470442.1">
    <property type="nucleotide sequence ID" value="NZ_JAUCMM010000006.1"/>
</dbReference>
<reference evidence="3 4" key="1">
    <citation type="submission" date="2023-06" db="EMBL/GenBank/DDBJ databases">
        <authorList>
            <person name="Feng G."/>
            <person name="Li J."/>
            <person name="Zhu H."/>
        </authorList>
    </citation>
    <scope>NUCLEOTIDE SEQUENCE [LARGE SCALE GENOMIC DNA]</scope>
    <source>
        <strain evidence="3 4">RHCJP20</strain>
    </source>
</reference>
<dbReference type="Pfam" id="PF09913">
    <property type="entry name" value="DUF2142"/>
    <property type="match status" value="1"/>
</dbReference>
<comment type="caution">
    <text evidence="3">The sequence shown here is derived from an EMBL/GenBank/DDBJ whole genome shotgun (WGS) entry which is preliminary data.</text>
</comment>
<protein>
    <submittedName>
        <fullName evidence="3">DUF2142 domain-containing protein</fullName>
    </submittedName>
</protein>
<feature type="transmembrane region" description="Helical" evidence="2">
    <location>
        <begin position="411"/>
        <end position="431"/>
    </location>
</feature>